<name>A0A7G3VCH3_9CAUD</name>
<gene>
    <name evidence="1" type="primary">32</name>
    <name evidence="1" type="ORF">SEA_BUMBLE_32</name>
</gene>
<keyword evidence="2" id="KW-1185">Reference proteome</keyword>
<dbReference type="EMBL" id="MT498055">
    <property type="protein sequence ID" value="QKY79798.1"/>
    <property type="molecule type" value="Genomic_DNA"/>
</dbReference>
<proteinExistence type="predicted"/>
<evidence type="ECO:0000313" key="1">
    <source>
        <dbReference type="EMBL" id="QKY79798.1"/>
    </source>
</evidence>
<evidence type="ECO:0000313" key="2">
    <source>
        <dbReference type="Proteomes" id="UP000516407"/>
    </source>
</evidence>
<organism evidence="1 2">
    <name type="scientific">Arthrobacter phage Bumble</name>
    <dbReference type="NCBI Taxonomy" id="2743904"/>
    <lineage>
        <taxon>Viruses</taxon>
        <taxon>Duplodnaviria</taxon>
        <taxon>Heunggongvirae</taxon>
        <taxon>Uroviricota</taxon>
        <taxon>Caudoviricetes</taxon>
        <taxon>Berryhillviridae</taxon>
        <taxon>Altadenavirus</taxon>
        <taxon>Altadenavirus bumble</taxon>
    </lineage>
</organism>
<reference evidence="1 2" key="1">
    <citation type="submission" date="2020-05" db="EMBL/GenBank/DDBJ databases">
        <authorList>
            <person name="Bohanan V.A."/>
            <person name="Brazelton B.R."/>
            <person name="Coffey L.M."/>
            <person name="Donovan A.R."/>
            <person name="Gales A.C."/>
            <person name="Glasscock A.J."/>
            <person name="Grill M."/>
            <person name="Harper M.C."/>
            <person name="Hollowell C.E."/>
            <person name="Liu T.Y."/>
            <person name="Mansour C."/>
            <person name="McDowell A.D."/>
            <person name="Miller T.E."/>
            <person name="Nash A.G."/>
            <person name="Seo J."/>
            <person name="Sherman Z.A."/>
            <person name="Albert R.M."/>
            <person name="Ayala A."/>
            <person name="Monti D.L."/>
            <person name="Garlena R.A."/>
            <person name="Russell D.A."/>
            <person name="Pope W.H."/>
            <person name="Jacobs-Sera D."/>
            <person name="Hatfull G.F."/>
        </authorList>
    </citation>
    <scope>NUCLEOTIDE SEQUENCE [LARGE SCALE GENOMIC DNA]</scope>
</reference>
<dbReference type="Proteomes" id="UP000516407">
    <property type="component" value="Segment"/>
</dbReference>
<sequence length="62" mass="6561">MSNLHSLPADVAAGDVLLLDDGTAATVSASYALSPEIWVLEIPGQMVQCDPAVKVRVRKALR</sequence>
<protein>
    <submittedName>
        <fullName evidence="1">Uncharacterized protein</fullName>
    </submittedName>
</protein>
<accession>A0A7G3VCH3</accession>